<dbReference type="AlphaFoldDB" id="A0A1N6NX33"/>
<protein>
    <submittedName>
        <fullName evidence="4">Phospholipase/carboxylesterase</fullName>
    </submittedName>
</protein>
<dbReference type="Gene3D" id="3.40.50.1820">
    <property type="entry name" value="alpha/beta hydrolase"/>
    <property type="match status" value="1"/>
</dbReference>
<dbReference type="Pfam" id="PF02230">
    <property type="entry name" value="Abhydrolase_2"/>
    <property type="match status" value="1"/>
</dbReference>
<reference evidence="4 5" key="1">
    <citation type="submission" date="2017-01" db="EMBL/GenBank/DDBJ databases">
        <authorList>
            <person name="Mah S.A."/>
            <person name="Swanson W.J."/>
            <person name="Moy G.W."/>
            <person name="Vacquier V.D."/>
        </authorList>
    </citation>
    <scope>NUCLEOTIDE SEQUENCE [LARGE SCALE GENOMIC DNA]</scope>
    <source>
        <strain evidence="4 5">DSM 7027</strain>
    </source>
</reference>
<sequence>MTLPAMIEFPAQGTTEYLFIFAHGVGSNKEDLAPLGEAFNQAIPGACCLVVDGFDPFDGPFGGRQWFSLQNITEESRPQRVAEALPRFIEMVEALQVREGVSPEHTILVGFSQGTIMSLEAIKAQDGLAGLVLGFSGRYAELPEQAPTKTSIHLLHGEDDDVILVDHARAAYERLTSLGAKVTLDTEPGVAHQITQYLLQCSANRAAESLGLV</sequence>
<evidence type="ECO:0000256" key="1">
    <source>
        <dbReference type="ARBA" id="ARBA00006499"/>
    </source>
</evidence>
<name>A0A1N6NX33_9GAMM</name>
<dbReference type="SUPFAM" id="SSF53474">
    <property type="entry name" value="alpha/beta-Hydrolases"/>
    <property type="match status" value="1"/>
</dbReference>
<gene>
    <name evidence="4" type="ORF">SAMN05421647_101614</name>
</gene>
<dbReference type="InterPro" id="IPR003140">
    <property type="entry name" value="PLipase/COase/thioEstase"/>
</dbReference>
<dbReference type="STRING" id="49186.SAMN05421647_101614"/>
<dbReference type="InterPro" id="IPR029058">
    <property type="entry name" value="AB_hydrolase_fold"/>
</dbReference>
<evidence type="ECO:0000259" key="3">
    <source>
        <dbReference type="Pfam" id="PF02230"/>
    </source>
</evidence>
<dbReference type="RefSeq" id="WP_076460710.1">
    <property type="nucleotide sequence ID" value="NZ_FTMN01000001.1"/>
</dbReference>
<dbReference type="PANTHER" id="PTHR10655">
    <property type="entry name" value="LYSOPHOSPHOLIPASE-RELATED"/>
    <property type="match status" value="1"/>
</dbReference>
<dbReference type="EMBL" id="FTMN01000001">
    <property type="protein sequence ID" value="SIP96522.1"/>
    <property type="molecule type" value="Genomic_DNA"/>
</dbReference>
<organism evidence="4 5">
    <name type="scientific">Marinobacterium stanieri</name>
    <dbReference type="NCBI Taxonomy" id="49186"/>
    <lineage>
        <taxon>Bacteria</taxon>
        <taxon>Pseudomonadati</taxon>
        <taxon>Pseudomonadota</taxon>
        <taxon>Gammaproteobacteria</taxon>
        <taxon>Oceanospirillales</taxon>
        <taxon>Oceanospirillaceae</taxon>
        <taxon>Marinobacterium</taxon>
    </lineage>
</organism>
<dbReference type="PANTHER" id="PTHR10655:SF17">
    <property type="entry name" value="LYSOPHOSPHOLIPASE-LIKE PROTEIN 1"/>
    <property type="match status" value="1"/>
</dbReference>
<accession>A0A1N6NX33</accession>
<comment type="similarity">
    <text evidence="1">Belongs to the AB hydrolase superfamily. AB hydrolase 2 family.</text>
</comment>
<dbReference type="Proteomes" id="UP000186895">
    <property type="component" value="Unassembled WGS sequence"/>
</dbReference>
<proteinExistence type="inferred from homology"/>
<dbReference type="NCBIfam" id="NF008525">
    <property type="entry name" value="PRK11460.1"/>
    <property type="match status" value="1"/>
</dbReference>
<dbReference type="InterPro" id="IPR050565">
    <property type="entry name" value="LYPA1-2/EST-like"/>
</dbReference>
<keyword evidence="5" id="KW-1185">Reference proteome</keyword>
<feature type="domain" description="Phospholipase/carboxylesterase/thioesterase" evidence="3">
    <location>
        <begin position="16"/>
        <end position="200"/>
    </location>
</feature>
<evidence type="ECO:0000313" key="5">
    <source>
        <dbReference type="Proteomes" id="UP000186895"/>
    </source>
</evidence>
<dbReference type="GO" id="GO:0016787">
    <property type="term" value="F:hydrolase activity"/>
    <property type="evidence" value="ECO:0007669"/>
    <property type="project" value="UniProtKB-KW"/>
</dbReference>
<evidence type="ECO:0000313" key="4">
    <source>
        <dbReference type="EMBL" id="SIP96522.1"/>
    </source>
</evidence>
<dbReference type="eggNOG" id="COG0400">
    <property type="taxonomic scope" value="Bacteria"/>
</dbReference>
<keyword evidence="2" id="KW-0378">Hydrolase</keyword>
<evidence type="ECO:0000256" key="2">
    <source>
        <dbReference type="ARBA" id="ARBA00022801"/>
    </source>
</evidence>